<protein>
    <submittedName>
        <fullName evidence="8">MUC5AC protein</fullName>
    </submittedName>
</protein>
<dbReference type="Pfam" id="PF01826">
    <property type="entry name" value="TIL"/>
    <property type="match status" value="3"/>
</dbReference>
<dbReference type="Gene3D" id="2.40.128.620">
    <property type="match status" value="1"/>
</dbReference>
<dbReference type="Gene3D" id="2.10.25.10">
    <property type="entry name" value="Laminin"/>
    <property type="match status" value="3"/>
</dbReference>
<dbReference type="CDD" id="cd19941">
    <property type="entry name" value="TIL"/>
    <property type="match status" value="3"/>
</dbReference>
<dbReference type="GO" id="GO:0031012">
    <property type="term" value="C:extracellular matrix"/>
    <property type="evidence" value="ECO:0007669"/>
    <property type="project" value="TreeGrafter"/>
</dbReference>
<feature type="disulfide bond" evidence="5">
    <location>
        <begin position="1395"/>
        <end position="1413"/>
    </location>
</feature>
<feature type="region of interest" description="Disordered" evidence="6">
    <location>
        <begin position="1510"/>
        <end position="1534"/>
    </location>
</feature>
<keyword evidence="3 5" id="KW-1015">Disulfide bond</keyword>
<feature type="disulfide bond" evidence="5">
    <location>
        <begin position="1436"/>
        <end position="1454"/>
    </location>
</feature>
<comment type="caution">
    <text evidence="5">Lacks conserved residue(s) required for the propagation of feature annotation.</text>
</comment>
<feature type="compositionally biased region" description="Low complexity" evidence="6">
    <location>
        <begin position="979"/>
        <end position="989"/>
    </location>
</feature>
<feature type="disulfide bond" evidence="5">
    <location>
        <begin position="1448"/>
        <end position="1463"/>
    </location>
</feature>
<accession>A0A8J9YV57</accession>
<dbReference type="Gene3D" id="4.10.1220.10">
    <property type="entry name" value="EGF-type module"/>
    <property type="match status" value="1"/>
</dbReference>
<dbReference type="InterPro" id="IPR002919">
    <property type="entry name" value="TIL_dom"/>
</dbReference>
<dbReference type="Pfam" id="PF00057">
    <property type="entry name" value="Ldl_recept_a"/>
    <property type="match status" value="6"/>
</dbReference>
<dbReference type="InterPro" id="IPR036055">
    <property type="entry name" value="LDL_receptor-like_sf"/>
</dbReference>
<dbReference type="InterPro" id="IPR036084">
    <property type="entry name" value="Ser_inhib-like_sf"/>
</dbReference>
<evidence type="ECO:0000256" key="3">
    <source>
        <dbReference type="ARBA" id="ARBA00023157"/>
    </source>
</evidence>
<feature type="disulfide bond" evidence="5">
    <location>
        <begin position="1581"/>
        <end position="1593"/>
    </location>
</feature>
<evidence type="ECO:0000313" key="9">
    <source>
        <dbReference type="Proteomes" id="UP000838412"/>
    </source>
</evidence>
<feature type="disulfide bond" evidence="5">
    <location>
        <begin position="1368"/>
        <end position="1383"/>
    </location>
</feature>
<dbReference type="SUPFAM" id="SSF57424">
    <property type="entry name" value="LDL receptor-like module"/>
    <property type="match status" value="7"/>
</dbReference>
<dbReference type="InterPro" id="IPR050780">
    <property type="entry name" value="Mucin_vWF_Thrombospondin_sf"/>
</dbReference>
<feature type="disulfide bond" evidence="5">
    <location>
        <begin position="1600"/>
        <end position="1615"/>
    </location>
</feature>
<dbReference type="Pfam" id="PF00094">
    <property type="entry name" value="VWD"/>
    <property type="match status" value="2"/>
</dbReference>
<dbReference type="PROSITE" id="PS51233">
    <property type="entry name" value="VWFD"/>
    <property type="match status" value="2"/>
</dbReference>
<dbReference type="GO" id="GO:0005615">
    <property type="term" value="C:extracellular space"/>
    <property type="evidence" value="ECO:0007669"/>
    <property type="project" value="TreeGrafter"/>
</dbReference>
<dbReference type="InterPro" id="IPR014853">
    <property type="entry name" value="VWF/SSPO/ZAN-like_Cys-rich_dom"/>
</dbReference>
<evidence type="ECO:0000313" key="8">
    <source>
        <dbReference type="EMBL" id="CAH1242274.1"/>
    </source>
</evidence>
<feature type="disulfide bond" evidence="5">
    <location>
        <begin position="1484"/>
        <end position="1499"/>
    </location>
</feature>
<proteinExistence type="predicted"/>
<evidence type="ECO:0000256" key="5">
    <source>
        <dbReference type="PROSITE-ProRule" id="PRU00124"/>
    </source>
</evidence>
<comment type="subcellular location">
    <subcellularLocation>
        <location evidence="1">Secreted</location>
    </subcellularLocation>
</comment>
<reference evidence="8" key="1">
    <citation type="submission" date="2022-01" db="EMBL/GenBank/DDBJ databases">
        <authorList>
            <person name="Braso-Vives M."/>
        </authorList>
    </citation>
    <scope>NUCLEOTIDE SEQUENCE</scope>
</reference>
<dbReference type="PROSITE" id="PS01209">
    <property type="entry name" value="LDLRA_1"/>
    <property type="match status" value="3"/>
</dbReference>
<evidence type="ECO:0000256" key="1">
    <source>
        <dbReference type="ARBA" id="ARBA00004613"/>
    </source>
</evidence>
<feature type="domain" description="VWFD" evidence="7">
    <location>
        <begin position="538"/>
        <end position="708"/>
    </location>
</feature>
<dbReference type="SMART" id="SM00832">
    <property type="entry name" value="C8"/>
    <property type="match status" value="2"/>
</dbReference>
<feature type="disulfide bond" evidence="5">
    <location>
        <begin position="1388"/>
        <end position="1400"/>
    </location>
</feature>
<dbReference type="OrthoDB" id="160294at2759"/>
<keyword evidence="9" id="KW-1185">Reference proteome</keyword>
<dbReference type="EMBL" id="OV696697">
    <property type="protein sequence ID" value="CAH1242274.1"/>
    <property type="molecule type" value="Genomic_DNA"/>
</dbReference>
<feature type="disulfide bond" evidence="5">
    <location>
        <begin position="1548"/>
        <end position="1566"/>
    </location>
</feature>
<dbReference type="SUPFAM" id="SSF57567">
    <property type="entry name" value="Serine protease inhibitors"/>
    <property type="match status" value="3"/>
</dbReference>
<feature type="disulfide bond" evidence="5">
    <location>
        <begin position="1349"/>
        <end position="1361"/>
    </location>
</feature>
<name>A0A8J9YV57_BRALA</name>
<dbReference type="PANTHER" id="PTHR11339:SF396">
    <property type="entry name" value="SCO-SPONDIN"/>
    <property type="match status" value="1"/>
</dbReference>
<feature type="disulfide bond" evidence="5">
    <location>
        <begin position="1472"/>
        <end position="1490"/>
    </location>
</feature>
<evidence type="ECO:0000256" key="2">
    <source>
        <dbReference type="ARBA" id="ARBA00022525"/>
    </source>
</evidence>
<sequence>MGLWTCTEDRWVYTCHIWQVLLHLSHLDRCISTCYIWTCVLPPARPGQVCVHLPHLDSVCNMGLWTCTEDRCASTCHILGDPHFITFDNKHFTFQGVCEYTLVEDYIDNKLSISVETEVCGSGGAVTCAKSITITMYLSTVKLKRNQEVTVNGIDTTLPYRSQDLYVKRASSMFTMVQGFGVTILWDNALRAYITLDPVYSNKVRGLCGTFNWNQEDEYSTREGDIETSLTAFANKFKMRFECTDVDQSQENFNPCVTYSQNFMYASEKCSFLNNEIFSSCHAEVNVDIYYKMCEYDVCGCEDPNNCLCSAIAAYAAECAKSFGTDLFINWREHEDISDICAPSCSGGQVYSECMSPCGSTCSDLRYADDCNTMGIEIPCIAGCNCPTGLVLDDAGTCVQPDMCKCMNGDLFYEPGATLKQGCNTCVCESAVWNCTTTDCADLTVCPGNMVYKQFVSQCPLTCDNLDHPVICHEVQQYPGCGCDTGMVMEGDQCVTPENCPCSHGGQKYQRGEEIRRDCNTCICKGKHWDCTREKCDGTCLASGDPHYITFDGKFFSFMGQCNYILSKHNDNLFTITSENVACGTSGVTCTKSVTINIGGIVIHLLRGKDVTVNDQPVAIPANFEAEGIVIHQAGLFIIVSAQIGLQVKWDGATRVYINLDPQHEQNVVGLCGNFDGDVENDFITRQGNTETRSDLFGNSWRIDESCATIDHDDIIHPCQANENRETWARKRCAVIAGDMFSACHNVVAYEQYLEWCIFDACGCDSGGDCECLCTAIATYAEACNEVGIYIRWRSQELCPMQCDNGYIYEACGAICQDDCQNIGDEPDWYCVEGECSEGCFCPEGYLANGEYCIEAVGCPCYLNGVPYPANTVIQHDYDSDEKDCAPPSHPPSLTSPSLTSLFLHITFPHTLPSPHPIPSYPPSSYPLPSCPFPHIPLPSHPPSLTSPSPTPSLPHTPFPHILLPLTPFPHIPLPSHPPSLTSPSLTSPSPTPSLPHTPFPHILLPLTPFPHAPSLTSPFPHIPLPSHHLPSHHLPPHPPSPTPHSLISSFLISPSLMPPSLTSPFPHIPLPSHHLPPHPPSPTPHSLISSFLISPSLMPPSLTSPFPHIPLPSHHLPPHPPSPTPHSLISSFLISPSLMPPSLTSPFPHIPLPSHHLPSHHLPPHPPSPTPHSLISSFLISPSLMPPSLTSPFPHIPLPSHHLPSHHLPPHPPSPTPHSLISSFLISPSLMPPSLTSPFPHIPLPSHHLPPHPPSPTPHSLISSFLISPSLMPPSLTSPFPHIPFPHITFPHITFPHTLPPPHPIPSYPPSSYPLPLCPLPSHPPSLTSPFPHITFPHTQETIRMRTCGPDDYQCDSGQCIAIQYHCDGILDCGDSSDEKDCAPPVCEDNEFTCADGRCIPVPFLCDGDYDCGFDDHSDETGCENTCATPFEFYCQDGECLPLTHRCDGHDDCGDMSDEVGCICPPGDFQCLNNECINATLLCDGTEDCTRGEDEVNCETTTVPPTTFVTTTTAPTTTAPPTTATTAPTTTTTPVPTTPPCLEFFVCDDGTEICGDLLCDDIPDCPDGSDELDEICQEVCYQDQFLCPNGTCIDPHKLCDGVNDCDNGTDEQNCLMTTQPPTTTPLLTTTPVCTGFPCVTVPGCINPNYTCDGEDDCADGSDEENCKINLK</sequence>
<evidence type="ECO:0000259" key="7">
    <source>
        <dbReference type="PROSITE" id="PS51233"/>
    </source>
</evidence>
<dbReference type="Gene3D" id="4.10.400.10">
    <property type="entry name" value="Low-density Lipoprotein Receptor"/>
    <property type="match status" value="4"/>
</dbReference>
<evidence type="ECO:0000256" key="4">
    <source>
        <dbReference type="ARBA" id="ARBA00023180"/>
    </source>
</evidence>
<feature type="disulfide bond" evidence="5">
    <location>
        <begin position="1356"/>
        <end position="1374"/>
    </location>
</feature>
<gene>
    <name evidence="8" type="primary">MUC5AC</name>
    <name evidence="8" type="ORF">BLAG_LOCUS5579</name>
</gene>
<feature type="region of interest" description="Disordered" evidence="6">
    <location>
        <begin position="975"/>
        <end position="994"/>
    </location>
</feature>
<feature type="domain" description="VWFD" evidence="7">
    <location>
        <begin position="74"/>
        <end position="244"/>
    </location>
</feature>
<dbReference type="CDD" id="cd00112">
    <property type="entry name" value="LDLa"/>
    <property type="match status" value="7"/>
</dbReference>
<dbReference type="SMART" id="SM00216">
    <property type="entry name" value="VWD"/>
    <property type="match status" value="2"/>
</dbReference>
<feature type="disulfide bond" evidence="5">
    <location>
        <begin position="1465"/>
        <end position="1477"/>
    </location>
</feature>
<dbReference type="InterPro" id="IPR023415">
    <property type="entry name" value="LDLR_class-A_CS"/>
</dbReference>
<dbReference type="InterPro" id="IPR002172">
    <property type="entry name" value="LDrepeatLR_classA_rpt"/>
</dbReference>
<dbReference type="SUPFAM" id="SSF57603">
    <property type="entry name" value="FnI-like domain"/>
    <property type="match status" value="1"/>
</dbReference>
<keyword evidence="2" id="KW-0964">Secreted</keyword>
<dbReference type="SMART" id="SM00192">
    <property type="entry name" value="LDLa"/>
    <property type="match status" value="7"/>
</dbReference>
<organism evidence="8 9">
    <name type="scientific">Branchiostoma lanceolatum</name>
    <name type="common">Common lancelet</name>
    <name type="synonym">Amphioxus lanceolatum</name>
    <dbReference type="NCBI Taxonomy" id="7740"/>
    <lineage>
        <taxon>Eukaryota</taxon>
        <taxon>Metazoa</taxon>
        <taxon>Chordata</taxon>
        <taxon>Cephalochordata</taxon>
        <taxon>Leptocardii</taxon>
        <taxon>Amphioxiformes</taxon>
        <taxon>Branchiostomatidae</taxon>
        <taxon>Branchiostoma</taxon>
    </lineage>
</organism>
<dbReference type="InterPro" id="IPR001846">
    <property type="entry name" value="VWF_type-D"/>
</dbReference>
<evidence type="ECO:0000256" key="6">
    <source>
        <dbReference type="SAM" id="MobiDB-lite"/>
    </source>
</evidence>
<feature type="disulfide bond" evidence="5">
    <location>
        <begin position="1588"/>
        <end position="1606"/>
    </location>
</feature>
<dbReference type="PANTHER" id="PTHR11339">
    <property type="entry name" value="EXTRACELLULAR MATRIX GLYCOPROTEIN RELATED"/>
    <property type="match status" value="1"/>
</dbReference>
<keyword evidence="4" id="KW-0325">Glycoprotein</keyword>
<dbReference type="Proteomes" id="UP000838412">
    <property type="component" value="Chromosome 12"/>
</dbReference>
<dbReference type="Pfam" id="PF08742">
    <property type="entry name" value="C8"/>
    <property type="match status" value="2"/>
</dbReference>
<dbReference type="PROSITE" id="PS50068">
    <property type="entry name" value="LDLRA_2"/>
    <property type="match status" value="7"/>
</dbReference>
<dbReference type="PRINTS" id="PR00261">
    <property type="entry name" value="LDLRECEPTOR"/>
</dbReference>
<feature type="disulfide bond" evidence="5">
    <location>
        <begin position="1652"/>
        <end position="1667"/>
    </location>
</feature>